<dbReference type="InterPro" id="IPR024977">
    <property type="entry name" value="Apc4-like_WD40_dom"/>
</dbReference>
<protein>
    <submittedName>
        <fullName evidence="12">WD repeat-containing protein 82-like</fullName>
    </submittedName>
</protein>
<dbReference type="SMART" id="SM00320">
    <property type="entry name" value="WD40"/>
    <property type="match status" value="5"/>
</dbReference>
<dbReference type="STRING" id="121845.A0A1S3CV32"/>
<dbReference type="PROSITE" id="PS50082">
    <property type="entry name" value="WD_REPEATS_2"/>
    <property type="match status" value="3"/>
</dbReference>
<evidence type="ECO:0000256" key="1">
    <source>
        <dbReference type="ARBA" id="ARBA00004123"/>
    </source>
</evidence>
<evidence type="ECO:0000256" key="3">
    <source>
        <dbReference type="ARBA" id="ARBA00022472"/>
    </source>
</evidence>
<dbReference type="RefSeq" id="XP_008468394.1">
    <property type="nucleotide sequence ID" value="XM_008470172.3"/>
</dbReference>
<comment type="subcellular location">
    <subcellularLocation>
        <location evidence="1">Nucleus</location>
    </subcellularLocation>
</comment>
<dbReference type="GO" id="GO:0003682">
    <property type="term" value="F:chromatin binding"/>
    <property type="evidence" value="ECO:0007669"/>
    <property type="project" value="TreeGrafter"/>
</dbReference>
<dbReference type="AlphaFoldDB" id="A0A1S3CV32"/>
<keyword evidence="4 9" id="KW-0853">WD repeat</keyword>
<comment type="similarity">
    <text evidence="2">Belongs to the WD repeat SWD2 family.</text>
</comment>
<dbReference type="PANTHER" id="PTHR19861:SF0">
    <property type="entry name" value="WD REPEAT-CONTAINING PROTEIN 82"/>
    <property type="match status" value="1"/>
</dbReference>
<dbReference type="PaxDb" id="121845-A0A1S3CV32"/>
<keyword evidence="5" id="KW-0677">Repeat</keyword>
<dbReference type="GeneID" id="103505808"/>
<dbReference type="Proteomes" id="UP000079169">
    <property type="component" value="Unplaced"/>
</dbReference>
<name>A0A1S3CV32_DIACI</name>
<accession>A0A1S3CV32</accession>
<evidence type="ECO:0000256" key="5">
    <source>
        <dbReference type="ARBA" id="ARBA00022737"/>
    </source>
</evidence>
<dbReference type="GO" id="GO:0048188">
    <property type="term" value="C:Set1C/COMPASS complex"/>
    <property type="evidence" value="ECO:0007669"/>
    <property type="project" value="TreeGrafter"/>
</dbReference>
<dbReference type="PANTHER" id="PTHR19861">
    <property type="entry name" value="WD40 REPEAT PROTEIN SWD2"/>
    <property type="match status" value="1"/>
</dbReference>
<feature type="repeat" description="WD" evidence="9">
    <location>
        <begin position="117"/>
        <end position="158"/>
    </location>
</feature>
<gene>
    <name evidence="12" type="primary">LOC103505808</name>
</gene>
<sequence length="329" mass="36161">MAASLAHSRSSRTITKCSENLVRSYRVAKVFRENTDKINSLDYSSDGSLLISCSDDDQIIIYDCEQGTSKNTINSKKYGVDLIKFTHSKTTAIHASTKVDATLRYLSLHDNKYVRYFPGHVRKVSSLNLSPVDDSFISGSYDKTVRVWDLRQPNNVGMIQLSGNKPIAAYDPEGLAFAIGVNSDSIKLYDVRSYDKGPFASFKCPGERGCEWTGLKFSPDGKLILVSTNGSIIRLFDAFNGNCVQSLSGVLNNNASPLEATFTPDSQFVASGSTDGQVHIWNAERGYKVCVLDGDHPSAVQSLQFNPKYHMLASACSNMAFWIPTLSAD</sequence>
<evidence type="ECO:0000256" key="7">
    <source>
        <dbReference type="ARBA" id="ARBA00023163"/>
    </source>
</evidence>
<dbReference type="KEGG" id="dci:103505808"/>
<dbReference type="FunFam" id="2.130.10.10:FF:000065">
    <property type="entry name" value="WD repeat-containing protein 82"/>
    <property type="match status" value="1"/>
</dbReference>
<evidence type="ECO:0000256" key="9">
    <source>
        <dbReference type="PROSITE-ProRule" id="PRU00221"/>
    </source>
</evidence>
<evidence type="ECO:0000259" key="10">
    <source>
        <dbReference type="Pfam" id="PF12894"/>
    </source>
</evidence>
<evidence type="ECO:0000256" key="4">
    <source>
        <dbReference type="ARBA" id="ARBA00022574"/>
    </source>
</evidence>
<dbReference type="InterPro" id="IPR020472">
    <property type="entry name" value="WD40_PAC1"/>
</dbReference>
<dbReference type="GO" id="GO:0006353">
    <property type="term" value="P:DNA-templated transcription termination"/>
    <property type="evidence" value="ECO:0007669"/>
    <property type="project" value="UniProtKB-KW"/>
</dbReference>
<keyword evidence="11" id="KW-1185">Reference proteome</keyword>
<dbReference type="Pfam" id="PF00400">
    <property type="entry name" value="WD40"/>
    <property type="match status" value="3"/>
</dbReference>
<dbReference type="Pfam" id="PF12894">
    <property type="entry name" value="ANAPC4_WD40"/>
    <property type="match status" value="1"/>
</dbReference>
<dbReference type="InterPro" id="IPR015943">
    <property type="entry name" value="WD40/YVTN_repeat-like_dom_sf"/>
</dbReference>
<feature type="repeat" description="WD" evidence="9">
    <location>
        <begin position="262"/>
        <end position="291"/>
    </location>
</feature>
<keyword evidence="7" id="KW-0804">Transcription</keyword>
<keyword evidence="3" id="KW-0806">Transcription termination</keyword>
<evidence type="ECO:0000313" key="11">
    <source>
        <dbReference type="Proteomes" id="UP000079169"/>
    </source>
</evidence>
<dbReference type="OMA" id="FMTFAST"/>
<feature type="repeat" description="WD" evidence="9">
    <location>
        <begin position="31"/>
        <end position="72"/>
    </location>
</feature>
<dbReference type="InterPro" id="IPR036322">
    <property type="entry name" value="WD40_repeat_dom_sf"/>
</dbReference>
<evidence type="ECO:0000256" key="8">
    <source>
        <dbReference type="ARBA" id="ARBA00023242"/>
    </source>
</evidence>
<reference evidence="12" key="1">
    <citation type="submission" date="2025-08" db="UniProtKB">
        <authorList>
            <consortium name="RefSeq"/>
        </authorList>
    </citation>
    <scope>IDENTIFICATION</scope>
</reference>
<dbReference type="InterPro" id="IPR037867">
    <property type="entry name" value="Swd2/WDR82"/>
</dbReference>
<dbReference type="Gene3D" id="2.130.10.10">
    <property type="entry name" value="YVTN repeat-like/Quinoprotein amine dehydrogenase"/>
    <property type="match status" value="2"/>
</dbReference>
<proteinExistence type="inferred from homology"/>
<organism evidence="11 12">
    <name type="scientific">Diaphorina citri</name>
    <name type="common">Asian citrus psyllid</name>
    <dbReference type="NCBI Taxonomy" id="121845"/>
    <lineage>
        <taxon>Eukaryota</taxon>
        <taxon>Metazoa</taxon>
        <taxon>Ecdysozoa</taxon>
        <taxon>Arthropoda</taxon>
        <taxon>Hexapoda</taxon>
        <taxon>Insecta</taxon>
        <taxon>Pterygota</taxon>
        <taxon>Neoptera</taxon>
        <taxon>Paraneoptera</taxon>
        <taxon>Hemiptera</taxon>
        <taxon>Sternorrhyncha</taxon>
        <taxon>Psylloidea</taxon>
        <taxon>Psyllidae</taxon>
        <taxon>Diaphorininae</taxon>
        <taxon>Diaphorina</taxon>
    </lineage>
</organism>
<evidence type="ECO:0000256" key="2">
    <source>
        <dbReference type="ARBA" id="ARBA00005616"/>
    </source>
</evidence>
<dbReference type="PROSITE" id="PS50294">
    <property type="entry name" value="WD_REPEATS_REGION"/>
    <property type="match status" value="2"/>
</dbReference>
<keyword evidence="6" id="KW-0805">Transcription regulation</keyword>
<dbReference type="SUPFAM" id="SSF50978">
    <property type="entry name" value="WD40 repeat-like"/>
    <property type="match status" value="1"/>
</dbReference>
<dbReference type="OrthoDB" id="27537at2759"/>
<evidence type="ECO:0000256" key="6">
    <source>
        <dbReference type="ARBA" id="ARBA00023015"/>
    </source>
</evidence>
<dbReference type="GO" id="GO:0071027">
    <property type="term" value="P:nuclear RNA surveillance"/>
    <property type="evidence" value="ECO:0007669"/>
    <property type="project" value="UniProtKB-ARBA"/>
</dbReference>
<feature type="domain" description="Anaphase-promoting complex subunit 4-like WD40" evidence="10">
    <location>
        <begin position="207"/>
        <end position="248"/>
    </location>
</feature>
<dbReference type="InterPro" id="IPR001680">
    <property type="entry name" value="WD40_rpt"/>
</dbReference>
<dbReference type="PRINTS" id="PR00320">
    <property type="entry name" value="GPROTEINBRPT"/>
</dbReference>
<dbReference type="GO" id="GO:0032785">
    <property type="term" value="P:negative regulation of DNA-templated transcription, elongation"/>
    <property type="evidence" value="ECO:0007669"/>
    <property type="project" value="UniProtKB-ARBA"/>
</dbReference>
<keyword evidence="8" id="KW-0539">Nucleus</keyword>
<evidence type="ECO:0000313" key="12">
    <source>
        <dbReference type="RefSeq" id="XP_008468394.1"/>
    </source>
</evidence>